<dbReference type="AlphaFoldDB" id="A0A2P7SJJ2"/>
<feature type="domain" description="Antitoxin Xre/MbcA/ParS-like toxin-binding" evidence="1">
    <location>
        <begin position="71"/>
        <end position="120"/>
    </location>
</feature>
<proteinExistence type="predicted"/>
<dbReference type="InterPro" id="IPR024467">
    <property type="entry name" value="Xre/MbcA/ParS-like_toxin-bd"/>
</dbReference>
<comment type="caution">
    <text evidence="3">The sequence shown here is derived from an EMBL/GenBank/DDBJ whole genome shotgun (WGS) entry which is preliminary data.</text>
</comment>
<dbReference type="Proteomes" id="UP000241229">
    <property type="component" value="Unassembled WGS sequence"/>
</dbReference>
<dbReference type="InterPro" id="IPR046847">
    <property type="entry name" value="Xre-like_HTH"/>
</dbReference>
<dbReference type="OrthoDB" id="582619at2"/>
<dbReference type="Pfam" id="PF09722">
    <property type="entry name" value="Xre_MbcA_ParS_C"/>
    <property type="match status" value="1"/>
</dbReference>
<evidence type="ECO:0000313" key="4">
    <source>
        <dbReference type="Proteomes" id="UP000241229"/>
    </source>
</evidence>
<keyword evidence="4" id="KW-1185">Reference proteome</keyword>
<sequence length="123" mass="13046">MSNTPLQTSAKRFGSDGTPYLSARRVAERLGVTLAELAAMIGVARNTLVAKSGARKVDQALSPVVRILAMAGEMAGGEDRAAIWFKHQPIPGWAGKTAHDLVREGKADKVLAYLEAVRAGVYA</sequence>
<organism evidence="3 4">
    <name type="scientific">Kumtagia ephedrae</name>
    <dbReference type="NCBI Taxonomy" id="2116701"/>
    <lineage>
        <taxon>Bacteria</taxon>
        <taxon>Pseudomonadati</taxon>
        <taxon>Pseudomonadota</taxon>
        <taxon>Alphaproteobacteria</taxon>
        <taxon>Hyphomicrobiales</taxon>
        <taxon>Phyllobacteriaceae</taxon>
        <taxon>Kumtagia</taxon>
    </lineage>
</organism>
<evidence type="ECO:0000259" key="1">
    <source>
        <dbReference type="Pfam" id="PF09722"/>
    </source>
</evidence>
<protein>
    <submittedName>
        <fullName evidence="3">Transcriptional regulator</fullName>
    </submittedName>
</protein>
<feature type="domain" description="Antitoxin Xre-like helix-turn-helix" evidence="2">
    <location>
        <begin position="16"/>
        <end position="63"/>
    </location>
</feature>
<dbReference type="Pfam" id="PF20432">
    <property type="entry name" value="Xre-like-HTH"/>
    <property type="match status" value="1"/>
</dbReference>
<accession>A0A2P7SJJ2</accession>
<evidence type="ECO:0000313" key="3">
    <source>
        <dbReference type="EMBL" id="PSJ62515.1"/>
    </source>
</evidence>
<gene>
    <name evidence="3" type="ORF">C7I84_07860</name>
</gene>
<name>A0A2P7SJJ2_9HYPH</name>
<dbReference type="GO" id="GO:0003677">
    <property type="term" value="F:DNA binding"/>
    <property type="evidence" value="ECO:0007669"/>
    <property type="project" value="InterPro"/>
</dbReference>
<dbReference type="RefSeq" id="WP_106771617.1">
    <property type="nucleotide sequence ID" value="NZ_PXYK01000006.1"/>
</dbReference>
<evidence type="ECO:0000259" key="2">
    <source>
        <dbReference type="Pfam" id="PF20432"/>
    </source>
</evidence>
<dbReference type="EMBL" id="PXYK01000006">
    <property type="protein sequence ID" value="PSJ62515.1"/>
    <property type="molecule type" value="Genomic_DNA"/>
</dbReference>
<reference evidence="3 4" key="1">
    <citation type="submission" date="2018-03" db="EMBL/GenBank/DDBJ databases">
        <title>The draft genome of Mesorhizobium sp. 6GN-30.</title>
        <authorList>
            <person name="Liu L."/>
            <person name="Li L."/>
            <person name="Wang T."/>
            <person name="Zhang X."/>
            <person name="Liang L."/>
        </authorList>
    </citation>
    <scope>NUCLEOTIDE SEQUENCE [LARGE SCALE GENOMIC DNA]</scope>
    <source>
        <strain evidence="3 4">6GN30</strain>
    </source>
</reference>